<evidence type="ECO:0000313" key="2">
    <source>
        <dbReference type="Proteomes" id="UP000255355"/>
    </source>
</evidence>
<sequence>MVDDSGRQLFGPLIEQAKTGGVSLQVDPQAFLALDQAMDKRKTDIRTMQQLMQQVGRHESWGVGEQSAVLTSAQTIVRRFREAGAGGQSSAYEALEGHWQVADQIQSLFRTIRERLEQTDAEFADRIRALAPGTGGAQ</sequence>
<dbReference type="RefSeq" id="WP_068020329.1">
    <property type="nucleotide sequence ID" value="NZ_QQAZ01000005.1"/>
</dbReference>
<dbReference type="OrthoDB" id="4563012at2"/>
<accession>A0A370H483</accession>
<dbReference type="EMBL" id="QQAZ01000005">
    <property type="protein sequence ID" value="RDI50955.1"/>
    <property type="molecule type" value="Genomic_DNA"/>
</dbReference>
<organism evidence="1 2">
    <name type="scientific">Nocardia mexicana</name>
    <dbReference type="NCBI Taxonomy" id="279262"/>
    <lineage>
        <taxon>Bacteria</taxon>
        <taxon>Bacillati</taxon>
        <taxon>Actinomycetota</taxon>
        <taxon>Actinomycetes</taxon>
        <taxon>Mycobacteriales</taxon>
        <taxon>Nocardiaceae</taxon>
        <taxon>Nocardia</taxon>
    </lineage>
</organism>
<protein>
    <recommendedName>
        <fullName evidence="3">PE family protein</fullName>
    </recommendedName>
</protein>
<dbReference type="Proteomes" id="UP000255355">
    <property type="component" value="Unassembled WGS sequence"/>
</dbReference>
<evidence type="ECO:0000313" key="1">
    <source>
        <dbReference type="EMBL" id="RDI50955.1"/>
    </source>
</evidence>
<name>A0A370H483_9NOCA</name>
<proteinExistence type="predicted"/>
<keyword evidence="2" id="KW-1185">Reference proteome</keyword>
<dbReference type="AlphaFoldDB" id="A0A370H483"/>
<gene>
    <name evidence="1" type="ORF">DFR68_105432</name>
</gene>
<evidence type="ECO:0008006" key="3">
    <source>
        <dbReference type="Google" id="ProtNLM"/>
    </source>
</evidence>
<comment type="caution">
    <text evidence="1">The sequence shown here is derived from an EMBL/GenBank/DDBJ whole genome shotgun (WGS) entry which is preliminary data.</text>
</comment>
<dbReference type="STRING" id="1210089.GCA_001613165_03280"/>
<reference evidence="1 2" key="1">
    <citation type="submission" date="2018-07" db="EMBL/GenBank/DDBJ databases">
        <title>Genomic Encyclopedia of Type Strains, Phase IV (KMG-IV): sequencing the most valuable type-strain genomes for metagenomic binning, comparative biology and taxonomic classification.</title>
        <authorList>
            <person name="Goeker M."/>
        </authorList>
    </citation>
    <scope>NUCLEOTIDE SEQUENCE [LARGE SCALE GENOMIC DNA]</scope>
    <source>
        <strain evidence="1 2">DSM 44952</strain>
    </source>
</reference>